<feature type="compositionally biased region" description="Polar residues" evidence="1">
    <location>
        <begin position="444"/>
        <end position="454"/>
    </location>
</feature>
<evidence type="ECO:0000256" key="1">
    <source>
        <dbReference type="SAM" id="MobiDB-lite"/>
    </source>
</evidence>
<proteinExistence type="predicted"/>
<dbReference type="Pfam" id="PF11709">
    <property type="entry name" value="Mit_ribos_Mrp51"/>
    <property type="match status" value="1"/>
</dbReference>
<keyword evidence="2" id="KW-0687">Ribonucleoprotein</keyword>
<keyword evidence="2" id="KW-0689">Ribosomal protein</keyword>
<protein>
    <submittedName>
        <fullName evidence="2">Mitochondrial ribosomal protein MRP51, fungi</fullName>
    </submittedName>
</protein>
<evidence type="ECO:0000313" key="2">
    <source>
        <dbReference type="EMBL" id="CDZ98258.1"/>
    </source>
</evidence>
<organism evidence="2">
    <name type="scientific">Phaffia rhodozyma</name>
    <name type="common">Yeast</name>
    <name type="synonym">Xanthophyllomyces dendrorhous</name>
    <dbReference type="NCBI Taxonomy" id="264483"/>
    <lineage>
        <taxon>Eukaryota</taxon>
        <taxon>Fungi</taxon>
        <taxon>Dikarya</taxon>
        <taxon>Basidiomycota</taxon>
        <taxon>Agaricomycotina</taxon>
        <taxon>Tremellomycetes</taxon>
        <taxon>Cystofilobasidiales</taxon>
        <taxon>Mrakiaceae</taxon>
        <taxon>Phaffia</taxon>
    </lineage>
</organism>
<feature type="region of interest" description="Disordered" evidence="1">
    <location>
        <begin position="430"/>
        <end position="454"/>
    </location>
</feature>
<name>A0A0F7SKT7_PHARH</name>
<sequence length="470" mass="51912">MADHVASSAFTKIFRRSKFASYQSSIGQVYTSPRASLVRGDWGIKHTVSSKSRSNNNSRARIRFLTIPEVDSELGLPVWKIADKSARFVRQWGGEGMPARIVSGEKSTSWVTYGGSVKEPWKEQGNRIGAAQEFATLQETSAYGPNENFTKDDGDKIFRAPDVELMTQDQFQTYLQDVKRLQPAYRTHLHKTMLANFERSQEASSAPSKIKKTDREYHLQELALSKNINPVAQSTEFLNQHYREQRSRASSRDIASFRHPTAGLQYSLPTKSAMATIKPVTGYHFAGGKTGTNYVAVGGLITNTTSDSQGAGAMSSVDLGMSANGEWIEGERDNTRGRHRVRIASAQIVEPPRVVDNPLSPPPALENSSVNNGPRFKFNAPNPLFVDVKSANPPVGNYHGNIISSRRSSLQAAENEDIVLGSRSWVGLPRQVKTPRGSKDSLSRRASSPTVSLQKNRPANRAFMSRLGKE</sequence>
<dbReference type="EMBL" id="LN483326">
    <property type="protein sequence ID" value="CDZ98258.1"/>
    <property type="molecule type" value="Genomic_DNA"/>
</dbReference>
<dbReference type="PANTHER" id="PTHR28058">
    <property type="entry name" value="37S RIBOSOMAL PROTEIN MRP51, MITOCHONDRIAL"/>
    <property type="match status" value="1"/>
</dbReference>
<dbReference type="InterPro" id="IPR016712">
    <property type="entry name" value="Rbsml_bS1m-like"/>
</dbReference>
<accession>A0A0F7SKT7</accession>
<dbReference type="PANTHER" id="PTHR28058:SF1">
    <property type="entry name" value="SMALL RIBOSOMAL SUBUNIT PROTEIN BS1M"/>
    <property type="match status" value="1"/>
</dbReference>
<dbReference type="AlphaFoldDB" id="A0A0F7SKT7"/>
<reference evidence="2" key="1">
    <citation type="submission" date="2014-08" db="EMBL/GenBank/DDBJ databases">
        <authorList>
            <person name="Sharma Rahul"/>
            <person name="Thines Marco"/>
        </authorList>
    </citation>
    <scope>NUCLEOTIDE SEQUENCE</scope>
</reference>
<dbReference type="GO" id="GO:0005840">
    <property type="term" value="C:ribosome"/>
    <property type="evidence" value="ECO:0007669"/>
    <property type="project" value="UniProtKB-KW"/>
</dbReference>